<accession>A0A0D6LLA0</accession>
<dbReference type="Proteomes" id="UP000054495">
    <property type="component" value="Unassembled WGS sequence"/>
</dbReference>
<gene>
    <name evidence="1" type="ORF">ANCCEY_08974</name>
</gene>
<keyword evidence="2" id="KW-1185">Reference proteome</keyword>
<name>A0A0D6LLA0_9BILA</name>
<proteinExistence type="predicted"/>
<sequence>MKRLPAANDGLAKIDYFINPERNPGNRSTLAKNNVFCKGNEEWSTTGVFVVRGRPAIDQWRGSILHHDWHKEPCSSLNDETQTFCN</sequence>
<reference evidence="1 2" key="1">
    <citation type="submission" date="2013-05" db="EMBL/GenBank/DDBJ databases">
        <title>Draft genome of the parasitic nematode Anyclostoma ceylanicum.</title>
        <authorList>
            <person name="Mitreva M."/>
        </authorList>
    </citation>
    <scope>NUCLEOTIDE SEQUENCE [LARGE SCALE GENOMIC DNA]</scope>
</reference>
<organism evidence="1 2">
    <name type="scientific">Ancylostoma ceylanicum</name>
    <dbReference type="NCBI Taxonomy" id="53326"/>
    <lineage>
        <taxon>Eukaryota</taxon>
        <taxon>Metazoa</taxon>
        <taxon>Ecdysozoa</taxon>
        <taxon>Nematoda</taxon>
        <taxon>Chromadorea</taxon>
        <taxon>Rhabditida</taxon>
        <taxon>Rhabditina</taxon>
        <taxon>Rhabditomorpha</taxon>
        <taxon>Strongyloidea</taxon>
        <taxon>Ancylostomatidae</taxon>
        <taxon>Ancylostomatinae</taxon>
        <taxon>Ancylostoma</taxon>
    </lineage>
</organism>
<evidence type="ECO:0000313" key="2">
    <source>
        <dbReference type="Proteomes" id="UP000054495"/>
    </source>
</evidence>
<protein>
    <submittedName>
        <fullName evidence="1">Uncharacterized protein</fullName>
    </submittedName>
</protein>
<evidence type="ECO:0000313" key="1">
    <source>
        <dbReference type="EMBL" id="EPB71933.1"/>
    </source>
</evidence>
<dbReference type="EMBL" id="KE125079">
    <property type="protein sequence ID" value="EPB71933.1"/>
    <property type="molecule type" value="Genomic_DNA"/>
</dbReference>
<dbReference type="AlphaFoldDB" id="A0A0D6LLA0"/>